<sequence length="124" mass="13562">MDAVRPEAQAAPYWRSTGGKLLLKRCKACGELHHYPRPHCPFCFSAETEWVEAAGQGTIYSYSVTRRGAEPYAIAFVTLAEGPTLLTNIVDTPLDTIAIGQPVDVVFRDVDGVAVPMFRRVPPG</sequence>
<dbReference type="PANTHER" id="PTHR34075">
    <property type="entry name" value="BLR3430 PROTEIN"/>
    <property type="match status" value="1"/>
</dbReference>
<reference evidence="3" key="1">
    <citation type="journal article" date="2014" name="Int. J. Syst. Evol. Microbiol.">
        <title>Complete genome sequence of Corynebacterium casei LMG S-19264T (=DSM 44701T), isolated from a smear-ripened cheese.</title>
        <authorList>
            <consortium name="US DOE Joint Genome Institute (JGI-PGF)"/>
            <person name="Walter F."/>
            <person name="Albersmeier A."/>
            <person name="Kalinowski J."/>
            <person name="Ruckert C."/>
        </authorList>
    </citation>
    <scope>NUCLEOTIDE SEQUENCE</scope>
    <source>
        <strain evidence="3">CGMCC 1.12919</strain>
    </source>
</reference>
<dbReference type="AlphaFoldDB" id="A0A916XKT3"/>
<reference evidence="3" key="2">
    <citation type="submission" date="2020-09" db="EMBL/GenBank/DDBJ databases">
        <authorList>
            <person name="Sun Q."/>
            <person name="Zhou Y."/>
        </authorList>
    </citation>
    <scope>NUCLEOTIDE SEQUENCE</scope>
    <source>
        <strain evidence="3">CGMCC 1.12919</strain>
    </source>
</reference>
<dbReference type="InterPro" id="IPR002878">
    <property type="entry name" value="ChsH2_C"/>
</dbReference>
<dbReference type="Pfam" id="PF01796">
    <property type="entry name" value="OB_ChsH2_C"/>
    <property type="match status" value="1"/>
</dbReference>
<dbReference type="Gene3D" id="6.10.30.10">
    <property type="match status" value="1"/>
</dbReference>
<protein>
    <submittedName>
        <fullName evidence="3">DNA-binding protein</fullName>
    </submittedName>
</protein>
<keyword evidence="4" id="KW-1185">Reference proteome</keyword>
<evidence type="ECO:0000313" key="3">
    <source>
        <dbReference type="EMBL" id="GGC78152.1"/>
    </source>
</evidence>
<dbReference type="RefSeq" id="WP_188610983.1">
    <property type="nucleotide sequence ID" value="NZ_BMGG01000007.1"/>
</dbReference>
<evidence type="ECO:0000259" key="2">
    <source>
        <dbReference type="Pfam" id="PF12172"/>
    </source>
</evidence>
<dbReference type="InterPro" id="IPR052513">
    <property type="entry name" value="Thioester_dehydratase-like"/>
</dbReference>
<comment type="caution">
    <text evidence="3">The sequence shown here is derived from an EMBL/GenBank/DDBJ whole genome shotgun (WGS) entry which is preliminary data.</text>
</comment>
<dbReference type="SUPFAM" id="SSF50249">
    <property type="entry name" value="Nucleic acid-binding proteins"/>
    <property type="match status" value="1"/>
</dbReference>
<evidence type="ECO:0000313" key="4">
    <source>
        <dbReference type="Proteomes" id="UP000637002"/>
    </source>
</evidence>
<organism evidence="3 4">
    <name type="scientific">Chelatococcus reniformis</name>
    <dbReference type="NCBI Taxonomy" id="1494448"/>
    <lineage>
        <taxon>Bacteria</taxon>
        <taxon>Pseudomonadati</taxon>
        <taxon>Pseudomonadota</taxon>
        <taxon>Alphaproteobacteria</taxon>
        <taxon>Hyphomicrobiales</taxon>
        <taxon>Chelatococcaceae</taxon>
        <taxon>Chelatococcus</taxon>
    </lineage>
</organism>
<dbReference type="EMBL" id="BMGG01000007">
    <property type="protein sequence ID" value="GGC78152.1"/>
    <property type="molecule type" value="Genomic_DNA"/>
</dbReference>
<accession>A0A916XKT3</accession>
<feature type="domain" description="ChsH2 rubredoxin-like zinc ribbon" evidence="2">
    <location>
        <begin position="19"/>
        <end position="49"/>
    </location>
</feature>
<dbReference type="InterPro" id="IPR012340">
    <property type="entry name" value="NA-bd_OB-fold"/>
</dbReference>
<evidence type="ECO:0000259" key="1">
    <source>
        <dbReference type="Pfam" id="PF01796"/>
    </source>
</evidence>
<name>A0A916XKT3_9HYPH</name>
<dbReference type="Pfam" id="PF12172">
    <property type="entry name" value="zf-ChsH2"/>
    <property type="match status" value="1"/>
</dbReference>
<dbReference type="InterPro" id="IPR022002">
    <property type="entry name" value="ChsH2_Znr"/>
</dbReference>
<dbReference type="PANTHER" id="PTHR34075:SF5">
    <property type="entry name" value="BLR3430 PROTEIN"/>
    <property type="match status" value="1"/>
</dbReference>
<gene>
    <name evidence="3" type="ORF">GCM10010994_40490</name>
</gene>
<keyword evidence="3" id="KW-0238">DNA-binding</keyword>
<proteinExistence type="predicted"/>
<dbReference type="Proteomes" id="UP000637002">
    <property type="component" value="Unassembled WGS sequence"/>
</dbReference>
<feature type="domain" description="ChsH2 C-terminal OB-fold" evidence="1">
    <location>
        <begin position="50"/>
        <end position="108"/>
    </location>
</feature>
<dbReference type="GO" id="GO:0003677">
    <property type="term" value="F:DNA binding"/>
    <property type="evidence" value="ECO:0007669"/>
    <property type="project" value="UniProtKB-KW"/>
</dbReference>